<protein>
    <recommendedName>
        <fullName evidence="3">DUF2313 domain-containing protein</fullName>
    </recommendedName>
</protein>
<dbReference type="AlphaFoldDB" id="A0A1P8EG73"/>
<evidence type="ECO:0008006" key="3">
    <source>
        <dbReference type="Google" id="ProtNLM"/>
    </source>
</evidence>
<evidence type="ECO:0000313" key="1">
    <source>
        <dbReference type="EMBL" id="APV35194.1"/>
    </source>
</evidence>
<sequence>MTLDQLTELYTMVLRQLLPVGGYGTSADTIIDKDIKAHAKAIAQADIDSQQILKTIQNVPEELLAEYENEYGLPLQCSISETKTLAERMQTLKWMMSKNNILSRTYVKELLALFGVDLVAIENYKPMQCTATSTSPVNTEILRYKVRLVLKKPVNADLNCILDNYFPAYLEYLIDEVNV</sequence>
<reference evidence="1 2" key="1">
    <citation type="submission" date="2016-08" db="EMBL/GenBank/DDBJ databases">
        <title>Complete genome sequence of Acinetobacter baylyi strain GFJ2.</title>
        <authorList>
            <person name="Tabata M."/>
            <person name="Kuboki S."/>
            <person name="Gibu N."/>
            <person name="Kinouchi Y."/>
            <person name="Vangnai A."/>
            <person name="Kasai D."/>
            <person name="Fukuda M."/>
        </authorList>
    </citation>
    <scope>NUCLEOTIDE SEQUENCE [LARGE SCALE GENOMIC DNA]</scope>
    <source>
        <strain evidence="1 2">GFJ2</strain>
    </source>
</reference>
<accession>A0A1P8EG73</accession>
<dbReference type="KEGG" id="asol:BEN76_03840"/>
<evidence type="ECO:0000313" key="2">
    <source>
        <dbReference type="Proteomes" id="UP000185674"/>
    </source>
</evidence>
<dbReference type="EMBL" id="CP016896">
    <property type="protein sequence ID" value="APV35194.1"/>
    <property type="molecule type" value="Genomic_DNA"/>
</dbReference>
<dbReference type="Proteomes" id="UP000185674">
    <property type="component" value="Chromosome"/>
</dbReference>
<gene>
    <name evidence="1" type="ORF">BEN76_03840</name>
</gene>
<proteinExistence type="predicted"/>
<organism evidence="1 2">
    <name type="scientific">Acinetobacter soli</name>
    <dbReference type="NCBI Taxonomy" id="487316"/>
    <lineage>
        <taxon>Bacteria</taxon>
        <taxon>Pseudomonadati</taxon>
        <taxon>Pseudomonadota</taxon>
        <taxon>Gammaproteobacteria</taxon>
        <taxon>Moraxellales</taxon>
        <taxon>Moraxellaceae</taxon>
        <taxon>Acinetobacter</taxon>
    </lineage>
</organism>
<dbReference type="STRING" id="487316.BEN76_03840"/>
<name>A0A1P8EG73_9GAMM</name>
<dbReference type="RefSeq" id="WP_076032300.1">
    <property type="nucleotide sequence ID" value="NZ_CP016896.1"/>
</dbReference>